<dbReference type="RefSeq" id="WP_013044734.1">
    <property type="nucleotide sequence ID" value="NC_014008.1"/>
</dbReference>
<accession>D5EHX8</accession>
<reference evidence="4 5" key="1">
    <citation type="journal article" date="2010" name="Stand. Genomic Sci.">
        <title>Complete genome sequence of Coraliomargarita akajimensis type strain (04OKA010-24).</title>
        <authorList>
            <person name="Mavromatis K."/>
            <person name="Abt B."/>
            <person name="Brambilla E."/>
            <person name="Lapidus A."/>
            <person name="Copeland A."/>
            <person name="Deshpande S."/>
            <person name="Nolan M."/>
            <person name="Lucas S."/>
            <person name="Tice H."/>
            <person name="Cheng J.F."/>
            <person name="Han C."/>
            <person name="Detter J.C."/>
            <person name="Woyke T."/>
            <person name="Goodwin L."/>
            <person name="Pitluck S."/>
            <person name="Held B."/>
            <person name="Brettin T."/>
            <person name="Tapia R."/>
            <person name="Ivanova N."/>
            <person name="Mikhailova N."/>
            <person name="Pati A."/>
            <person name="Liolios K."/>
            <person name="Chen A."/>
            <person name="Palaniappan K."/>
            <person name="Land M."/>
            <person name="Hauser L."/>
            <person name="Chang Y.J."/>
            <person name="Jeffries C.D."/>
            <person name="Rohde M."/>
            <person name="Goker M."/>
            <person name="Bristow J."/>
            <person name="Eisen J.A."/>
            <person name="Markowitz V."/>
            <person name="Hugenholtz P."/>
            <person name="Klenk H.P."/>
            <person name="Kyrpides N.C."/>
        </authorList>
    </citation>
    <scope>NUCLEOTIDE SEQUENCE [LARGE SCALE GENOMIC DNA]</scope>
    <source>
        <strain evidence="5">DSM 45221 / IAM 15411 / JCM 23193 / KCTC 12865</strain>
    </source>
</reference>
<dbReference type="InterPro" id="IPR023803">
    <property type="entry name" value="Ribosomal_bS16_dom_sf"/>
</dbReference>
<dbReference type="HOGENOM" id="CLU_100590_5_1_0"/>
<evidence type="ECO:0000256" key="3">
    <source>
        <dbReference type="HAMAP-Rule" id="MF_00385"/>
    </source>
</evidence>
<sequence length="89" mass="10083">MALKIRLQRHGATHRPFYRMVVTEASARRDGRFVEVLGTYEPQASKPENELSVKLDRVDYWKSVGAKPTDTAASLIRKARREAPAETEA</sequence>
<dbReference type="HAMAP" id="MF_00385">
    <property type="entry name" value="Ribosomal_bS16"/>
    <property type="match status" value="1"/>
</dbReference>
<dbReference type="AlphaFoldDB" id="D5EHX8"/>
<dbReference type="GO" id="GO:0005737">
    <property type="term" value="C:cytoplasm"/>
    <property type="evidence" value="ECO:0007669"/>
    <property type="project" value="UniProtKB-ARBA"/>
</dbReference>
<proteinExistence type="inferred from homology"/>
<comment type="similarity">
    <text evidence="3">Belongs to the bacterial ribosomal protein bS16 family.</text>
</comment>
<dbReference type="GO" id="GO:0003735">
    <property type="term" value="F:structural constituent of ribosome"/>
    <property type="evidence" value="ECO:0007669"/>
    <property type="project" value="InterPro"/>
</dbReference>
<keyword evidence="5" id="KW-1185">Reference proteome</keyword>
<dbReference type="KEGG" id="caa:Caka_3005"/>
<evidence type="ECO:0000256" key="2">
    <source>
        <dbReference type="ARBA" id="ARBA00023274"/>
    </source>
</evidence>
<organism evidence="4 5">
    <name type="scientific">Coraliomargarita akajimensis (strain DSM 45221 / IAM 15411 / JCM 23193 / KCTC 12865 / 04OKA010-24)</name>
    <dbReference type="NCBI Taxonomy" id="583355"/>
    <lineage>
        <taxon>Bacteria</taxon>
        <taxon>Pseudomonadati</taxon>
        <taxon>Verrucomicrobiota</taxon>
        <taxon>Opitutia</taxon>
        <taxon>Puniceicoccales</taxon>
        <taxon>Coraliomargaritaceae</taxon>
        <taxon>Coraliomargarita</taxon>
    </lineage>
</organism>
<evidence type="ECO:0000256" key="1">
    <source>
        <dbReference type="ARBA" id="ARBA00022980"/>
    </source>
</evidence>
<dbReference type="GO" id="GO:0015935">
    <property type="term" value="C:small ribosomal subunit"/>
    <property type="evidence" value="ECO:0007669"/>
    <property type="project" value="TreeGrafter"/>
</dbReference>
<dbReference type="GO" id="GO:0006412">
    <property type="term" value="P:translation"/>
    <property type="evidence" value="ECO:0007669"/>
    <property type="project" value="UniProtKB-UniRule"/>
</dbReference>
<gene>
    <name evidence="3" type="primary">rpsP</name>
    <name evidence="4" type="ordered locus">Caka_3005</name>
</gene>
<keyword evidence="1 3" id="KW-0689">Ribosomal protein</keyword>
<dbReference type="Gene3D" id="3.30.1320.10">
    <property type="match status" value="1"/>
</dbReference>
<evidence type="ECO:0000313" key="5">
    <source>
        <dbReference type="Proteomes" id="UP000000925"/>
    </source>
</evidence>
<dbReference type="STRING" id="583355.Caka_3005"/>
<dbReference type="NCBIfam" id="TIGR00002">
    <property type="entry name" value="S16"/>
    <property type="match status" value="1"/>
</dbReference>
<dbReference type="InterPro" id="IPR000307">
    <property type="entry name" value="Ribosomal_bS16"/>
</dbReference>
<dbReference type="PANTHER" id="PTHR12919:SF20">
    <property type="entry name" value="SMALL RIBOSOMAL SUBUNIT PROTEIN BS16M"/>
    <property type="match status" value="1"/>
</dbReference>
<protein>
    <recommendedName>
        <fullName evidence="3">Small ribosomal subunit protein bS16</fullName>
    </recommendedName>
</protein>
<keyword evidence="2 3" id="KW-0687">Ribonucleoprotein</keyword>
<dbReference type="Proteomes" id="UP000000925">
    <property type="component" value="Chromosome"/>
</dbReference>
<evidence type="ECO:0000313" key="4">
    <source>
        <dbReference type="EMBL" id="ADE56018.1"/>
    </source>
</evidence>
<dbReference type="SUPFAM" id="SSF54565">
    <property type="entry name" value="Ribosomal protein S16"/>
    <property type="match status" value="1"/>
</dbReference>
<dbReference type="EMBL" id="CP001998">
    <property type="protein sequence ID" value="ADE56018.1"/>
    <property type="molecule type" value="Genomic_DNA"/>
</dbReference>
<dbReference type="Pfam" id="PF00886">
    <property type="entry name" value="Ribosomal_S16"/>
    <property type="match status" value="1"/>
</dbReference>
<dbReference type="PANTHER" id="PTHR12919">
    <property type="entry name" value="30S RIBOSOMAL PROTEIN S16"/>
    <property type="match status" value="1"/>
</dbReference>
<dbReference type="eggNOG" id="COG0228">
    <property type="taxonomic scope" value="Bacteria"/>
</dbReference>
<dbReference type="OrthoDB" id="9807878at2"/>
<name>D5EHX8_CORAD</name>